<name>A0A243W8V7_9BACT</name>
<comment type="caution">
    <text evidence="1">The sequence shown here is derived from an EMBL/GenBank/DDBJ whole genome shotgun (WGS) entry which is preliminary data.</text>
</comment>
<dbReference type="Proteomes" id="UP000194873">
    <property type="component" value="Unassembled WGS sequence"/>
</dbReference>
<accession>A0A243W8V7</accession>
<dbReference type="AlphaFoldDB" id="A0A243W8V7"/>
<evidence type="ECO:0000313" key="1">
    <source>
        <dbReference type="EMBL" id="OUJ71819.1"/>
    </source>
</evidence>
<gene>
    <name evidence="1" type="ORF">BXP70_20935</name>
</gene>
<keyword evidence="2" id="KW-1185">Reference proteome</keyword>
<organism evidence="1 2">
    <name type="scientific">Hymenobacter crusticola</name>
    <dbReference type="NCBI Taxonomy" id="1770526"/>
    <lineage>
        <taxon>Bacteria</taxon>
        <taxon>Pseudomonadati</taxon>
        <taxon>Bacteroidota</taxon>
        <taxon>Cytophagia</taxon>
        <taxon>Cytophagales</taxon>
        <taxon>Hymenobacteraceae</taxon>
        <taxon>Hymenobacter</taxon>
    </lineage>
</organism>
<reference evidence="1 2" key="1">
    <citation type="submission" date="2017-01" db="EMBL/GenBank/DDBJ databases">
        <title>A new Hymenobacter.</title>
        <authorList>
            <person name="Liang Y."/>
            <person name="Feng F."/>
        </authorList>
    </citation>
    <scope>NUCLEOTIDE SEQUENCE [LARGE SCALE GENOMIC DNA]</scope>
    <source>
        <strain evidence="1">MIMBbqt21</strain>
    </source>
</reference>
<dbReference type="EMBL" id="MTSE01000014">
    <property type="protein sequence ID" value="OUJ71819.1"/>
    <property type="molecule type" value="Genomic_DNA"/>
</dbReference>
<dbReference type="RefSeq" id="WP_086596065.1">
    <property type="nucleotide sequence ID" value="NZ_MTSE01000014.1"/>
</dbReference>
<proteinExistence type="predicted"/>
<evidence type="ECO:0000313" key="2">
    <source>
        <dbReference type="Proteomes" id="UP000194873"/>
    </source>
</evidence>
<protein>
    <submittedName>
        <fullName evidence="1">Uncharacterized protein</fullName>
    </submittedName>
</protein>
<sequence length="187" mass="22571">MNAEIVIDLAKIFFDKGVLAMALLVAGYIVTKSIEKIKSNEAFRNEINKKRVERISKFYDLFSEYEHWVNRLANHFYCKLEENKVYLTAEEFDEAKKKSDEIGKTIGFELNQMRFWINDDIYYHTVAQLELFKKISIEVLLNNNFERIKEYRLELDTIRMNIDKLAMYLKQDQNLKLMKYDRKFMYK</sequence>